<feature type="transmembrane region" description="Helical" evidence="1">
    <location>
        <begin position="83"/>
        <end position="108"/>
    </location>
</feature>
<feature type="transmembrane region" description="Helical" evidence="1">
    <location>
        <begin position="7"/>
        <end position="28"/>
    </location>
</feature>
<feature type="transmembrane region" description="Helical" evidence="1">
    <location>
        <begin position="40"/>
        <end position="62"/>
    </location>
</feature>
<keyword evidence="1" id="KW-0812">Transmembrane</keyword>
<proteinExistence type="predicted"/>
<comment type="caution">
    <text evidence="2">The sequence shown here is derived from an EMBL/GenBank/DDBJ whole genome shotgun (WGS) entry which is preliminary data.</text>
</comment>
<gene>
    <name evidence="2" type="ORF">BIY23_04445</name>
</gene>
<evidence type="ECO:0000256" key="1">
    <source>
        <dbReference type="SAM" id="Phobius"/>
    </source>
</evidence>
<evidence type="ECO:0008006" key="4">
    <source>
        <dbReference type="Google" id="ProtNLM"/>
    </source>
</evidence>
<dbReference type="AlphaFoldDB" id="A0A1E7QIS1"/>
<sequence length="138" mass="15943">MVMTEKYCFLLIDSFISTLVLPVHQGFAFKTMLYFKEYNAILAMLFCRMIGCCLAGIVNWFLGRAIFYARTLYHSDDNHEHKLPCVLTACAVMLLSWIPVLGSVIQVIAGYLKLNIYVFIFTVFLSYFFSSLYLIFII</sequence>
<keyword evidence="1" id="KW-0472">Membrane</keyword>
<organism evidence="2 3">
    <name type="scientific">Wolbachia pipientis</name>
    <dbReference type="NCBI Taxonomy" id="955"/>
    <lineage>
        <taxon>Bacteria</taxon>
        <taxon>Pseudomonadati</taxon>
        <taxon>Pseudomonadota</taxon>
        <taxon>Alphaproteobacteria</taxon>
        <taxon>Rickettsiales</taxon>
        <taxon>Anaplasmataceae</taxon>
        <taxon>Wolbachieae</taxon>
        <taxon>Wolbachia</taxon>
    </lineage>
</organism>
<dbReference type="Proteomes" id="UP000175679">
    <property type="component" value="Unassembled WGS sequence"/>
</dbReference>
<name>A0A1E7QIS1_WOLPI</name>
<protein>
    <recommendedName>
        <fullName evidence="4">DedA family protein</fullName>
    </recommendedName>
</protein>
<evidence type="ECO:0000313" key="2">
    <source>
        <dbReference type="EMBL" id="OEY86371.1"/>
    </source>
</evidence>
<accession>A0A1E7QIS1</accession>
<evidence type="ECO:0000313" key="3">
    <source>
        <dbReference type="Proteomes" id="UP000175679"/>
    </source>
</evidence>
<dbReference type="EMBL" id="MJMG01000012">
    <property type="protein sequence ID" value="OEY86371.1"/>
    <property type="molecule type" value="Genomic_DNA"/>
</dbReference>
<feature type="transmembrane region" description="Helical" evidence="1">
    <location>
        <begin position="114"/>
        <end position="136"/>
    </location>
</feature>
<reference evidence="2 3" key="1">
    <citation type="submission" date="2016-09" db="EMBL/GenBank/DDBJ databases">
        <title>Genomic evidence for plant-parasitic nematodes as the earliest Wolbachia hosts.</title>
        <authorList>
            <person name="Brown A.M."/>
            <person name="Wasala S.K."/>
            <person name="Howe D.K."/>
            <person name="Peetz A.B."/>
            <person name="Zasada I.A."/>
            <person name="Denver D.R."/>
        </authorList>
    </citation>
    <scope>NUCLEOTIDE SEQUENCE [LARGE SCALE GENOMIC DNA]</scope>
    <source>
        <strain evidence="3">wPpe</strain>
    </source>
</reference>
<keyword evidence="3" id="KW-1185">Reference proteome</keyword>
<keyword evidence="1" id="KW-1133">Transmembrane helix</keyword>